<name>A0A370AX84_9ACTN</name>
<dbReference type="Proteomes" id="UP000253741">
    <property type="component" value="Unassembled WGS sequence"/>
</dbReference>
<dbReference type="EMBL" id="QQNA01000317">
    <property type="protein sequence ID" value="RDG34208.1"/>
    <property type="molecule type" value="Genomic_DNA"/>
</dbReference>
<organism evidence="1 2">
    <name type="scientific">Streptomyces corynorhini</name>
    <dbReference type="NCBI Taxonomy" id="2282652"/>
    <lineage>
        <taxon>Bacteria</taxon>
        <taxon>Bacillati</taxon>
        <taxon>Actinomycetota</taxon>
        <taxon>Actinomycetes</taxon>
        <taxon>Kitasatosporales</taxon>
        <taxon>Streptomycetaceae</taxon>
        <taxon>Streptomyces</taxon>
    </lineage>
</organism>
<dbReference type="RefSeq" id="WP_114627109.1">
    <property type="nucleotide sequence ID" value="NZ_QQNA01000317.1"/>
</dbReference>
<dbReference type="AlphaFoldDB" id="A0A370AX84"/>
<evidence type="ECO:0000313" key="1">
    <source>
        <dbReference type="EMBL" id="RDG34208.1"/>
    </source>
</evidence>
<dbReference type="InterPro" id="IPR047816">
    <property type="entry name" value="SCO1431-like"/>
</dbReference>
<gene>
    <name evidence="1" type="ORF">DVH02_30625</name>
</gene>
<dbReference type="NCBIfam" id="NF033485">
    <property type="entry name" value="small_SCO1431"/>
    <property type="match status" value="1"/>
</dbReference>
<comment type="caution">
    <text evidence="1">The sequence shown here is derived from an EMBL/GenBank/DDBJ whole genome shotgun (WGS) entry which is preliminary data.</text>
</comment>
<evidence type="ECO:0000313" key="2">
    <source>
        <dbReference type="Proteomes" id="UP000253741"/>
    </source>
</evidence>
<keyword evidence="2" id="KW-1185">Reference proteome</keyword>
<protein>
    <submittedName>
        <fullName evidence="1">SCO1431 family membrane protein</fullName>
    </submittedName>
</protein>
<accession>A0A370AX84</accession>
<sequence length="64" mass="6648">MTATATATATATTALTTLTGTLERVRDRARTGGPEDDGPELVEQLLGWTLVVLLAVLVSHTGLL</sequence>
<reference evidence="1 2" key="1">
    <citation type="submission" date="2018-07" db="EMBL/GenBank/DDBJ databases">
        <title>Streptomyces species from bats.</title>
        <authorList>
            <person name="Dunlap C."/>
        </authorList>
    </citation>
    <scope>NUCLEOTIDE SEQUENCE [LARGE SCALE GENOMIC DNA]</scope>
    <source>
        <strain evidence="1 2">AC230</strain>
    </source>
</reference>
<proteinExistence type="predicted"/>
<dbReference type="OrthoDB" id="4312748at2"/>